<evidence type="ECO:0000259" key="3">
    <source>
        <dbReference type="Pfam" id="PF18962"/>
    </source>
</evidence>
<dbReference type="GO" id="GO:0030313">
    <property type="term" value="C:cell envelope"/>
    <property type="evidence" value="ECO:0007669"/>
    <property type="project" value="UniProtKB-SubCell"/>
</dbReference>
<dbReference type="NCBIfam" id="TIGR04183">
    <property type="entry name" value="Por_Secre_tail"/>
    <property type="match status" value="1"/>
</dbReference>
<gene>
    <name evidence="4" type="ORF">HGP29_10150</name>
</gene>
<dbReference type="Proteomes" id="UP000585050">
    <property type="component" value="Unassembled WGS sequence"/>
</dbReference>
<dbReference type="InterPro" id="IPR026444">
    <property type="entry name" value="Secre_tail"/>
</dbReference>
<evidence type="ECO:0000256" key="1">
    <source>
        <dbReference type="ARBA" id="ARBA00004196"/>
    </source>
</evidence>
<keyword evidence="5" id="KW-1185">Reference proteome</keyword>
<dbReference type="PANTHER" id="PTHR45661:SF3">
    <property type="entry name" value="IG-LIKE DOMAIN-CONTAINING PROTEIN"/>
    <property type="match status" value="1"/>
</dbReference>
<protein>
    <submittedName>
        <fullName evidence="4">Leucine-rich repeat protein</fullName>
    </submittedName>
</protein>
<dbReference type="NCBIfam" id="TIGR02543">
    <property type="entry name" value="List_Bact_rpt"/>
    <property type="match status" value="1"/>
</dbReference>
<dbReference type="InterPro" id="IPR013378">
    <property type="entry name" value="InlB-like_B-rpt"/>
</dbReference>
<feature type="domain" description="Secretion system C-terminal sorting" evidence="3">
    <location>
        <begin position="1755"/>
        <end position="1820"/>
    </location>
</feature>
<dbReference type="InterPro" id="IPR026906">
    <property type="entry name" value="LRR_5"/>
</dbReference>
<accession>A0A7X8SJT4</accession>
<evidence type="ECO:0000313" key="5">
    <source>
        <dbReference type="Proteomes" id="UP000585050"/>
    </source>
</evidence>
<dbReference type="InterPro" id="IPR042229">
    <property type="entry name" value="Listeria/Bacterioides_rpt_sf"/>
</dbReference>
<dbReference type="RefSeq" id="WP_168882287.1">
    <property type="nucleotide sequence ID" value="NZ_JABAIL010000003.1"/>
</dbReference>
<organism evidence="4 5">
    <name type="scientific">Flammeovirga agarivorans</name>
    <dbReference type="NCBI Taxonomy" id="2726742"/>
    <lineage>
        <taxon>Bacteria</taxon>
        <taxon>Pseudomonadati</taxon>
        <taxon>Bacteroidota</taxon>
        <taxon>Cytophagia</taxon>
        <taxon>Cytophagales</taxon>
        <taxon>Flammeovirgaceae</taxon>
        <taxon>Flammeovirga</taxon>
    </lineage>
</organism>
<dbReference type="Gene3D" id="2.60.40.4270">
    <property type="entry name" value="Listeria-Bacteroides repeat domain"/>
    <property type="match status" value="2"/>
</dbReference>
<proteinExistence type="predicted"/>
<dbReference type="Pfam" id="PF18962">
    <property type="entry name" value="Por_Secre_tail"/>
    <property type="match status" value="1"/>
</dbReference>
<keyword evidence="2" id="KW-0732">Signal</keyword>
<feature type="signal peptide" evidence="2">
    <location>
        <begin position="1"/>
        <end position="21"/>
    </location>
</feature>
<dbReference type="PANTHER" id="PTHR45661">
    <property type="entry name" value="SURFACE ANTIGEN"/>
    <property type="match status" value="1"/>
</dbReference>
<dbReference type="SUPFAM" id="SSF52058">
    <property type="entry name" value="L domain-like"/>
    <property type="match status" value="1"/>
</dbReference>
<reference evidence="4 5" key="1">
    <citation type="submission" date="2020-04" db="EMBL/GenBank/DDBJ databases">
        <title>Flammeovirga sp. SR4, a novel species isolated from seawater.</title>
        <authorList>
            <person name="Wang X."/>
        </authorList>
    </citation>
    <scope>NUCLEOTIDE SEQUENCE [LARGE SCALE GENOMIC DNA]</scope>
    <source>
        <strain evidence="4 5">SR4</strain>
    </source>
</reference>
<dbReference type="Pfam" id="PF09479">
    <property type="entry name" value="Flg_new"/>
    <property type="match status" value="4"/>
</dbReference>
<dbReference type="InterPro" id="IPR032675">
    <property type="entry name" value="LRR_dom_sf"/>
</dbReference>
<sequence length="1822" mass="207891">MYRLPLLLLIFLSTFTSITQAQHVLEDDDVIVENGILLKSSYVYGDIIIPRILDNQEIIEIGEKAFLRKIDEETFLFNRSEFIRSVVIPPTVKVIGKQAFEKHRIHSVIIPESVEIIGDGAFARNYLTAVQLPEGLDSLGEGVFYDNQLKEITIPSSVTKIGDECFRRNELENVAFNGQLNRVPKGLFRENRLTEMVLKEVYNDSIPEYSFRSNFLTEVDFEGISYIGENAFSYNSFSSLQIPADVELYKNPFEDNRSLEEVVFLEGWKVLPDAYFKDFESIKKVVIPEGVTKIGDNIFEGNVIEEVNLPSTLEVIGERAFYENQLKSITLPASLDSVKSNAFWKNQIVELNIETNHIYFGDRSFYGNQIAALALKDKEVELGEAAFAENEIKVLTIGDKINYISESCFENNKIQALDLSDFTGTLGEEAFYRNEISVLHLPSTLVEISEECFASNRLTEITFPENIEVIGERSFASNLLSENTLNFNEKVREIKSSAFINNEFLSFILPHSATEGKLWYTSSYAFPPGMRTPSLTVTYSYRESVEERPPIDTSVPYTLTDADVEIVNGRLVTVYPDLTDVQLIIPEILQDQEVKILGENVLRNKHLVSIELPNTVTILEKWSLQYNNFTSVILPESLEEIHEGVFGSSLYEGFHLPSPSALKRIDKNIFMYNSQLKSLPMPEPLDGTSIWLEVETGKIYEPLEEITYSANYNRSYILIDGAKDYTLTLDDVVIDDNGVLSKLNRKDFMYYDRVFLPAQFGGIKVTKVGEEFFNNVSAKYIEISSEYDTIYERSFRYSKIDQIKLPETLKVIEREAFMNSSFTSITLPSTLVEIQYGAFSGAKLEAVVIPEGMTEIAPNTFQNNKSLSTVVLPSGVKKIGDYAFYGCNLEEVDLSNVTDFGDFAFALNHLSTVIFNDQVVSLGTGVFKNNNFTELVFPEGINRIPTEFLRGNKIEKLTLPLSIQEVGNYAFQGNSINEILYKNNDILLGDGVFMDNELEVLYLPTNLKKISSELFQGNKISGTISIPSFVKNIGDFAFKDNEIAFIDFNEGLLSIGEKAFYGNAYDTIELPNSLVHIKSKAFNELSYSTSHPWVPFHLPEHPTFEGYWKAGSYTYPKGEYQAKPYLEYTFIVEDTITLDENHMRIENNVLVEYFSNKSIQHIIIPDELNGQPIEGIGDYVFSSLGIKTLKLGENIKSIGKGAFLSNEIKELELGENIEWIGPLAFRGNDIEELYFPNTVREIGYEAFSNNNLWKVKFEEEDSQLTRLQDNVFDYNNIIDINLPEGLKFLEDGVFYHNNNFPVIDLPTTLLYIGEFTFSTMLYLPYPSLSSVYGQSTKWISYKTYKSNVLDELISESGDNIPYGNLMSYRDNKIPELQVNLNFPEGEVYYYEVSGDVNLVSKLRDSQSTTLMANKGNSFTITPKTKGYEVIPSEINIEDIQENKSFDFTVGGLKKYQIKYHVEEGIDTDKFPSEFTINTPTFNLPEISKAHYIFEGWYTDKEFTEKVENIEQGSYDDIDLYPLLTPVVYPLTYHHMEGVIHENPKTVTIADLGLVLTPATKADFTFIKWSSNPDFTDEVVAVTEENLGNLDLYAEFSVDEYTIYYSDKEIYEANNPSKFTVYDFNTPLNDAVKMGYDFSGWYLEEQLENKITAIPSVGGDITLYPEFTIAEYHIIYHDEYRNEDNPRSYNIASDSIIFVEAKRNNYDFKGWYKDATFLEEQHSIPAGSYGDIELYAKWEYNLVTNIDQLLEDELVVYPNPVRDQFKVTTTHQQLIIYSLEGKLIKSFQVPQSAYNITDFTQGIYLIEIVLEDHTVVRQRIIKR</sequence>
<feature type="chain" id="PRO_5031049505" evidence="2">
    <location>
        <begin position="22"/>
        <end position="1822"/>
    </location>
</feature>
<comment type="subcellular location">
    <subcellularLocation>
        <location evidence="1">Cell envelope</location>
    </subcellularLocation>
</comment>
<dbReference type="Pfam" id="PF13306">
    <property type="entry name" value="LRR_5"/>
    <property type="match status" value="6"/>
</dbReference>
<comment type="caution">
    <text evidence="4">The sequence shown here is derived from an EMBL/GenBank/DDBJ whole genome shotgun (WGS) entry which is preliminary data.</text>
</comment>
<dbReference type="EMBL" id="JABAIL010000003">
    <property type="protein sequence ID" value="NLR91569.1"/>
    <property type="molecule type" value="Genomic_DNA"/>
</dbReference>
<dbReference type="Gene3D" id="3.80.10.10">
    <property type="entry name" value="Ribonuclease Inhibitor"/>
    <property type="match status" value="6"/>
</dbReference>
<evidence type="ECO:0000256" key="2">
    <source>
        <dbReference type="SAM" id="SignalP"/>
    </source>
</evidence>
<dbReference type="InterPro" id="IPR053139">
    <property type="entry name" value="Surface_bspA-like"/>
</dbReference>
<evidence type="ECO:0000313" key="4">
    <source>
        <dbReference type="EMBL" id="NLR91569.1"/>
    </source>
</evidence>
<name>A0A7X8SJT4_9BACT</name>